<protein>
    <submittedName>
        <fullName evidence="2">Uncharacterized protein</fullName>
    </submittedName>
</protein>
<dbReference type="AlphaFoldDB" id="A0A1Y1UJ21"/>
<comment type="caution">
    <text evidence="2">The sequence shown here is derived from an EMBL/GenBank/DDBJ whole genome shotgun (WGS) entry which is preliminary data.</text>
</comment>
<dbReference type="Proteomes" id="UP000193218">
    <property type="component" value="Unassembled WGS sequence"/>
</dbReference>
<feature type="compositionally biased region" description="Basic and acidic residues" evidence="1">
    <location>
        <begin position="287"/>
        <end position="296"/>
    </location>
</feature>
<evidence type="ECO:0000313" key="3">
    <source>
        <dbReference type="Proteomes" id="UP000193218"/>
    </source>
</evidence>
<keyword evidence="3" id="KW-1185">Reference proteome</keyword>
<feature type="compositionally biased region" description="Basic and acidic residues" evidence="1">
    <location>
        <begin position="112"/>
        <end position="126"/>
    </location>
</feature>
<evidence type="ECO:0000313" key="2">
    <source>
        <dbReference type="EMBL" id="ORX37105.1"/>
    </source>
</evidence>
<proteinExistence type="predicted"/>
<feature type="compositionally biased region" description="Polar residues" evidence="1">
    <location>
        <begin position="31"/>
        <end position="44"/>
    </location>
</feature>
<organism evidence="2 3">
    <name type="scientific">Kockovaella imperatae</name>
    <dbReference type="NCBI Taxonomy" id="4999"/>
    <lineage>
        <taxon>Eukaryota</taxon>
        <taxon>Fungi</taxon>
        <taxon>Dikarya</taxon>
        <taxon>Basidiomycota</taxon>
        <taxon>Agaricomycotina</taxon>
        <taxon>Tremellomycetes</taxon>
        <taxon>Tremellales</taxon>
        <taxon>Cuniculitremaceae</taxon>
        <taxon>Kockovaella</taxon>
    </lineage>
</organism>
<accession>A0A1Y1UJ21</accession>
<sequence>MAQDVDEVDEIHPNAKEDEEIPSSHPRPTSWAGTSSPKEATASSKVVKPKSLPRPISPSPMRNRPPLLVPAASKLGKASGGVTPKPASKGATVKPQTKGKAESSKAKAGAEAGKKIEVKRVQKTKDPVGPVVHGKPVEAMTPHDETDEAKDRQKDRGLDQAKVQDARMETEKGSNLDESENVHKLEDDVDKAREQSRDRNANFQPEIKATKSGSAPKAKVSTRLSRDSPSEVSTQEIRTKSAGNAKTKSRTTSLSSAGSNETRSSKGRYTVEVVIPIKKARSGSDASDSRKSEPRGVKAAKSAKVTKRAAEGDRVPQKPSKMKGAKKEIAKAVKKGTTKSSKKAEDEEMLETQDQLDINMQEVS</sequence>
<gene>
    <name evidence="2" type="ORF">BD324DRAFT_425839</name>
</gene>
<dbReference type="EMBL" id="NBSH01000006">
    <property type="protein sequence ID" value="ORX37105.1"/>
    <property type="molecule type" value="Genomic_DNA"/>
</dbReference>
<dbReference type="GeneID" id="33554557"/>
<dbReference type="InParanoid" id="A0A1Y1UJ21"/>
<reference evidence="2 3" key="1">
    <citation type="submission" date="2017-03" db="EMBL/GenBank/DDBJ databases">
        <title>Widespread Adenine N6-methylation of Active Genes in Fungi.</title>
        <authorList>
            <consortium name="DOE Joint Genome Institute"/>
            <person name="Mondo S.J."/>
            <person name="Dannebaum R.O."/>
            <person name="Kuo R.C."/>
            <person name="Louie K.B."/>
            <person name="Bewick A.J."/>
            <person name="Labutti K."/>
            <person name="Haridas S."/>
            <person name="Kuo A."/>
            <person name="Salamov A."/>
            <person name="Ahrendt S.R."/>
            <person name="Lau R."/>
            <person name="Bowen B.P."/>
            <person name="Lipzen A."/>
            <person name="Sullivan W."/>
            <person name="Andreopoulos W.B."/>
            <person name="Clum A."/>
            <person name="Lindquist E."/>
            <person name="Daum C."/>
            <person name="Northen T.R."/>
            <person name="Ramamoorthy G."/>
            <person name="Schmitz R.J."/>
            <person name="Gryganskyi A."/>
            <person name="Culley D."/>
            <person name="Magnuson J."/>
            <person name="James T.Y."/>
            <person name="O'Malley M.A."/>
            <person name="Stajich J.E."/>
            <person name="Spatafora J.W."/>
            <person name="Visel A."/>
            <person name="Grigoriev I.V."/>
        </authorList>
    </citation>
    <scope>NUCLEOTIDE SEQUENCE [LARGE SCALE GENOMIC DNA]</scope>
    <source>
        <strain evidence="2 3">NRRL Y-17943</strain>
    </source>
</reference>
<dbReference type="RefSeq" id="XP_021871143.1">
    <property type="nucleotide sequence ID" value="XM_022012749.1"/>
</dbReference>
<feature type="compositionally biased region" description="Polar residues" evidence="1">
    <location>
        <begin position="352"/>
        <end position="364"/>
    </location>
</feature>
<feature type="region of interest" description="Disordered" evidence="1">
    <location>
        <begin position="1"/>
        <end position="364"/>
    </location>
</feature>
<feature type="compositionally biased region" description="Basic residues" evidence="1">
    <location>
        <begin position="332"/>
        <end position="341"/>
    </location>
</feature>
<feature type="compositionally biased region" description="Polar residues" evidence="1">
    <location>
        <begin position="230"/>
        <end position="262"/>
    </location>
</feature>
<evidence type="ECO:0000256" key="1">
    <source>
        <dbReference type="SAM" id="MobiDB-lite"/>
    </source>
</evidence>
<name>A0A1Y1UJ21_9TREE</name>
<feature type="compositionally biased region" description="Basic and acidic residues" evidence="1">
    <location>
        <begin position="141"/>
        <end position="200"/>
    </location>
</feature>